<feature type="domain" description="DUF4922" evidence="5">
    <location>
        <begin position="10"/>
        <end position="155"/>
    </location>
</feature>
<dbReference type="InterPro" id="IPR043171">
    <property type="entry name" value="Ap4A_phos1/2-like"/>
</dbReference>
<dbReference type="PANTHER" id="PTHR20884:SF8">
    <property type="entry name" value="GDP-D-GLUCOSE PHOSPHORYLASE 1"/>
    <property type="match status" value="1"/>
</dbReference>
<dbReference type="GO" id="GO:0080048">
    <property type="term" value="F:GDP-D-glucose phosphorylase activity"/>
    <property type="evidence" value="ECO:0007669"/>
    <property type="project" value="InterPro"/>
</dbReference>
<evidence type="ECO:0000313" key="8">
    <source>
        <dbReference type="Proteomes" id="UP000284379"/>
    </source>
</evidence>
<reference evidence="7 8" key="1">
    <citation type="submission" date="2018-08" db="EMBL/GenBank/DDBJ databases">
        <title>A genome reference for cultivated species of the human gut microbiota.</title>
        <authorList>
            <person name="Zou Y."/>
            <person name="Xue W."/>
            <person name="Luo G."/>
        </authorList>
    </citation>
    <scope>NUCLEOTIDE SEQUENCE [LARGE SCALE GENOMIC DNA]</scope>
    <source>
        <strain evidence="7 8">AM40-30BH</strain>
    </source>
</reference>
<accession>A0A413VU74</accession>
<dbReference type="InterPro" id="IPR046320">
    <property type="entry name" value="DUF4922"/>
</dbReference>
<gene>
    <name evidence="7" type="ORF">DW888_05910</name>
</gene>
<dbReference type="GO" id="GO:0000166">
    <property type="term" value="F:nucleotide binding"/>
    <property type="evidence" value="ECO:0007669"/>
    <property type="project" value="UniProtKB-KW"/>
</dbReference>
<comment type="function">
    <text evidence="2">Specific and highly efficient GDP-D-glucose phosphorylase regulating the levels of GDP-D-glucose in cells.</text>
</comment>
<evidence type="ECO:0000313" key="7">
    <source>
        <dbReference type="EMBL" id="RHB37082.1"/>
    </source>
</evidence>
<comment type="caution">
    <text evidence="7">The sequence shown here is derived from an EMBL/GenBank/DDBJ whole genome shotgun (WGS) entry which is preliminary data.</text>
</comment>
<dbReference type="GO" id="GO:0005085">
    <property type="term" value="F:guanyl-nucleotide exchange factor activity"/>
    <property type="evidence" value="ECO:0007669"/>
    <property type="project" value="UniProtKB-KW"/>
</dbReference>
<dbReference type="EC" id="2.7.7.78" evidence="3"/>
<dbReference type="GO" id="GO:0006006">
    <property type="term" value="P:glucose metabolic process"/>
    <property type="evidence" value="ECO:0007669"/>
    <property type="project" value="TreeGrafter"/>
</dbReference>
<dbReference type="AlphaFoldDB" id="A0A413VU74"/>
<feature type="domain" description="GDPGP1-like C-terminal" evidence="6">
    <location>
        <begin position="179"/>
        <end position="311"/>
    </location>
</feature>
<dbReference type="PANTHER" id="PTHR20884">
    <property type="entry name" value="GDP-D-GLUCOSE PHOSPHORYLASE 1"/>
    <property type="match status" value="1"/>
</dbReference>
<evidence type="ECO:0000256" key="3">
    <source>
        <dbReference type="ARBA" id="ARBA00012507"/>
    </source>
</evidence>
<evidence type="ECO:0000256" key="4">
    <source>
        <dbReference type="ARBA" id="ARBA00018857"/>
    </source>
</evidence>
<organism evidence="7 8">
    <name type="scientific">Bacteroides nordii</name>
    <dbReference type="NCBI Taxonomy" id="291645"/>
    <lineage>
        <taxon>Bacteria</taxon>
        <taxon>Pseudomonadati</taxon>
        <taxon>Bacteroidota</taxon>
        <taxon>Bacteroidia</taxon>
        <taxon>Bacteroidales</taxon>
        <taxon>Bacteroidaceae</taxon>
        <taxon>Bacteroides</taxon>
    </lineage>
</organism>
<evidence type="ECO:0000259" key="6">
    <source>
        <dbReference type="Pfam" id="PF26216"/>
    </source>
</evidence>
<dbReference type="EMBL" id="QSGO01000003">
    <property type="protein sequence ID" value="RHB37082.1"/>
    <property type="molecule type" value="Genomic_DNA"/>
</dbReference>
<evidence type="ECO:0000256" key="2">
    <source>
        <dbReference type="ARBA" id="ARBA00003049"/>
    </source>
</evidence>
<comment type="catalytic activity">
    <reaction evidence="1">
        <text>GDP-alpha-D-glucose + phosphate = alpha-D-glucose 1-phosphate + GDP + H(+)</text>
        <dbReference type="Rhea" id="RHEA:30387"/>
        <dbReference type="ChEBI" id="CHEBI:15378"/>
        <dbReference type="ChEBI" id="CHEBI:43474"/>
        <dbReference type="ChEBI" id="CHEBI:58189"/>
        <dbReference type="ChEBI" id="CHEBI:58601"/>
        <dbReference type="ChEBI" id="CHEBI:62230"/>
        <dbReference type="EC" id="2.7.7.78"/>
    </reaction>
</comment>
<dbReference type="InterPro" id="IPR026506">
    <property type="entry name" value="GDPGP"/>
</dbReference>
<name>A0A413VU74_9BACE</name>
<evidence type="ECO:0000256" key="1">
    <source>
        <dbReference type="ARBA" id="ARBA00000063"/>
    </source>
</evidence>
<dbReference type="Pfam" id="PF26216">
    <property type="entry name" value="GDPGP1_C"/>
    <property type="match status" value="1"/>
</dbReference>
<dbReference type="InterPro" id="IPR058865">
    <property type="entry name" value="GDPGP1_C"/>
</dbReference>
<dbReference type="InterPro" id="IPR036265">
    <property type="entry name" value="HIT-like_sf"/>
</dbReference>
<dbReference type="GO" id="GO:0016787">
    <property type="term" value="F:hydrolase activity"/>
    <property type="evidence" value="ECO:0007669"/>
    <property type="project" value="UniProtKB-KW"/>
</dbReference>
<dbReference type="RefSeq" id="WP_122201063.1">
    <property type="nucleotide sequence ID" value="NZ_CABJFV010000003.1"/>
</dbReference>
<dbReference type="Pfam" id="PF16269">
    <property type="entry name" value="DUF4922"/>
    <property type="match status" value="1"/>
</dbReference>
<sequence>MDTKLKIEKLFSGQLSSWELAKNNYTALSRVKVKELDVNGTHYKVQFNPTRIVSSAAKVDTKSIQERKCFLCPANLPAVQRGLPFKENYQILVNPFPIFPKHLTVPALEHVDQRIKNRFGDMLDLATYAQDYVVFYNGPKCGASAPDHVHFQAGNKGFLPLEQEWKNKKAGKIVTYQTATLSYLDDAPRNTLVLEATNREDAIILFNVVYNAMEQKPGEEEPMMNLLTWVEGGQWVVCIFPRSKHRPSCYTAEGDANILISPASVDMGGVFITPLEKDFEKLTATDIAAILGEVCLSTDEFYKLRQRIKEQL</sequence>
<protein>
    <recommendedName>
        <fullName evidence="4">GDP-D-glucose phosphorylase 1</fullName>
        <ecNumber evidence="3">2.7.7.78</ecNumber>
    </recommendedName>
</protein>
<evidence type="ECO:0000259" key="5">
    <source>
        <dbReference type="Pfam" id="PF16269"/>
    </source>
</evidence>
<proteinExistence type="predicted"/>
<dbReference type="Gene3D" id="3.30.428.70">
    <property type="match status" value="1"/>
</dbReference>
<dbReference type="SUPFAM" id="SSF54197">
    <property type="entry name" value="HIT-like"/>
    <property type="match status" value="1"/>
</dbReference>
<dbReference type="GO" id="GO:0005737">
    <property type="term" value="C:cytoplasm"/>
    <property type="evidence" value="ECO:0007669"/>
    <property type="project" value="UniProtKB-SubCell"/>
</dbReference>
<dbReference type="Proteomes" id="UP000284379">
    <property type="component" value="Unassembled WGS sequence"/>
</dbReference>